<gene>
    <name evidence="4" type="ORF">QO002_005859</name>
</gene>
<dbReference type="EMBL" id="JAUSVF010000004">
    <property type="protein sequence ID" value="MDQ0323652.1"/>
    <property type="molecule type" value="Genomic_DNA"/>
</dbReference>
<comment type="caution">
    <text evidence="4">The sequence shown here is derived from an EMBL/GenBank/DDBJ whole genome shotgun (WGS) entry which is preliminary data.</text>
</comment>
<dbReference type="GO" id="GO:0016853">
    <property type="term" value="F:isomerase activity"/>
    <property type="evidence" value="ECO:0007669"/>
    <property type="project" value="UniProtKB-KW"/>
</dbReference>
<dbReference type="Proteomes" id="UP001230207">
    <property type="component" value="Unassembled WGS sequence"/>
</dbReference>
<organism evidence="4 5">
    <name type="scientific">Pararhizobium capsulatum DSM 1112</name>
    <dbReference type="NCBI Taxonomy" id="1121113"/>
    <lineage>
        <taxon>Bacteria</taxon>
        <taxon>Pseudomonadati</taxon>
        <taxon>Pseudomonadota</taxon>
        <taxon>Alphaproteobacteria</taxon>
        <taxon>Hyphomicrobiales</taxon>
        <taxon>Rhizobiaceae</taxon>
        <taxon>Rhizobium/Agrobacterium group</taxon>
        <taxon>Pararhizobium</taxon>
    </lineage>
</organism>
<dbReference type="InterPro" id="IPR014347">
    <property type="entry name" value="Tautomerase/MIF_sf"/>
</dbReference>
<evidence type="ECO:0000256" key="2">
    <source>
        <dbReference type="ARBA" id="ARBA00023235"/>
    </source>
</evidence>
<dbReference type="PANTHER" id="PTHR35530">
    <property type="entry name" value="TAUTOMERASE-RELATED"/>
    <property type="match status" value="1"/>
</dbReference>
<name>A0ABU0BZG1_9HYPH</name>
<comment type="similarity">
    <text evidence="1">Belongs to the 4-oxalocrotonate tautomerase family.</text>
</comment>
<feature type="domain" description="4-oxalocrotonate tautomerase-like" evidence="3">
    <location>
        <begin position="2"/>
        <end position="59"/>
    </location>
</feature>
<keyword evidence="2 4" id="KW-0413">Isomerase</keyword>
<sequence length="140" mass="15206">MPFVHIQVAGAHIGTGEKQQLQKQATSFMVDIMRKRPDVTAVLVDVAEPGSWAIGGEPATVAAHLDVKVTRGTNTHEEKARFVAEVAAMFRKVLGPDLPIATYVVVDEIEADAWGYDGVTQEERRLLRPQADAAETARTA</sequence>
<protein>
    <submittedName>
        <fullName evidence="4">4-oxalocrotonate tautomerase</fullName>
        <ecNumber evidence="4">5.3.2.6</ecNumber>
    </submittedName>
</protein>
<evidence type="ECO:0000313" key="4">
    <source>
        <dbReference type="EMBL" id="MDQ0323652.1"/>
    </source>
</evidence>
<dbReference type="Pfam" id="PF01361">
    <property type="entry name" value="Tautomerase"/>
    <property type="match status" value="2"/>
</dbReference>
<dbReference type="RefSeq" id="WP_307236348.1">
    <property type="nucleotide sequence ID" value="NZ_JAUSVF010000004.1"/>
</dbReference>
<accession>A0ABU0BZG1</accession>
<dbReference type="EC" id="5.3.2.6" evidence="4"/>
<reference evidence="4 5" key="1">
    <citation type="submission" date="2023-07" db="EMBL/GenBank/DDBJ databases">
        <title>Genomic Encyclopedia of Type Strains, Phase IV (KMG-IV): sequencing the most valuable type-strain genomes for metagenomic binning, comparative biology and taxonomic classification.</title>
        <authorList>
            <person name="Goeker M."/>
        </authorList>
    </citation>
    <scope>NUCLEOTIDE SEQUENCE [LARGE SCALE GENOMIC DNA]</scope>
    <source>
        <strain evidence="4 5">DSM 1112</strain>
    </source>
</reference>
<evidence type="ECO:0000256" key="1">
    <source>
        <dbReference type="ARBA" id="ARBA00006723"/>
    </source>
</evidence>
<keyword evidence="5" id="KW-1185">Reference proteome</keyword>
<dbReference type="InterPro" id="IPR004370">
    <property type="entry name" value="4-OT-like_dom"/>
</dbReference>
<dbReference type="PANTHER" id="PTHR35530:SF1">
    <property type="entry name" value="2-HYDROXYMUCONATE TAUTOMERASE"/>
    <property type="match status" value="1"/>
</dbReference>
<feature type="domain" description="4-oxalocrotonate tautomerase-like" evidence="3">
    <location>
        <begin position="64"/>
        <end position="119"/>
    </location>
</feature>
<evidence type="ECO:0000313" key="5">
    <source>
        <dbReference type="Proteomes" id="UP001230207"/>
    </source>
</evidence>
<proteinExistence type="inferred from homology"/>
<dbReference type="Gene3D" id="3.30.429.10">
    <property type="entry name" value="Macrophage Migration Inhibitory Factor"/>
    <property type="match status" value="2"/>
</dbReference>
<evidence type="ECO:0000259" key="3">
    <source>
        <dbReference type="Pfam" id="PF01361"/>
    </source>
</evidence>
<dbReference type="SUPFAM" id="SSF55331">
    <property type="entry name" value="Tautomerase/MIF"/>
    <property type="match status" value="1"/>
</dbReference>